<evidence type="ECO:0000313" key="3">
    <source>
        <dbReference type="Proteomes" id="UP000027341"/>
    </source>
</evidence>
<dbReference type="RefSeq" id="WP_029910083.1">
    <property type="nucleotide sequence ID" value="NZ_AP020335.1"/>
</dbReference>
<keyword evidence="1" id="KW-0472">Membrane</keyword>
<dbReference type="STRING" id="28885.EI16_04820"/>
<dbReference type="Proteomes" id="UP000027341">
    <property type="component" value="Unassembled WGS sequence"/>
</dbReference>
<name>A0A066ZZ55_HYDMR</name>
<feature type="transmembrane region" description="Helical" evidence="1">
    <location>
        <begin position="21"/>
        <end position="40"/>
    </location>
</feature>
<keyword evidence="1" id="KW-1133">Transmembrane helix</keyword>
<keyword evidence="1" id="KW-0812">Transmembrane</keyword>
<sequence>MTNKQTDKTSPPPHEKSNHRVTIISVIITAITSIFGTWYATSSTNNSKELEIAVSAYQNSSTANEELKQWSKKVIEQKSGISLMPQLNDFNDPKESYLFTKKQIDNLIELRKPTMPADLLTVNISWKKLPENSTWGDLAKNYKENQYRFNMQKSYLEALIAIIRCNPSYYDFKYDPPSFLHKDEKEFGEPQIDKEKFEHENKFLCYDLNHSSSSKVSP</sequence>
<evidence type="ECO:0000256" key="1">
    <source>
        <dbReference type="SAM" id="Phobius"/>
    </source>
</evidence>
<protein>
    <submittedName>
        <fullName evidence="2">Uncharacterized protein</fullName>
    </submittedName>
</protein>
<comment type="caution">
    <text evidence="2">The sequence shown here is derived from an EMBL/GenBank/DDBJ whole genome shotgun (WGS) entry which is preliminary data.</text>
</comment>
<dbReference type="EMBL" id="JMIU01000001">
    <property type="protein sequence ID" value="KDN95626.1"/>
    <property type="molecule type" value="Genomic_DNA"/>
</dbReference>
<accession>A0A066ZZ55</accession>
<gene>
    <name evidence="2" type="ORF">EI16_04820</name>
</gene>
<organism evidence="2 3">
    <name type="scientific">Hydrogenovibrio marinus</name>
    <dbReference type="NCBI Taxonomy" id="28885"/>
    <lineage>
        <taxon>Bacteria</taxon>
        <taxon>Pseudomonadati</taxon>
        <taxon>Pseudomonadota</taxon>
        <taxon>Gammaproteobacteria</taxon>
        <taxon>Thiotrichales</taxon>
        <taxon>Piscirickettsiaceae</taxon>
        <taxon>Hydrogenovibrio</taxon>
    </lineage>
</organism>
<evidence type="ECO:0000313" key="2">
    <source>
        <dbReference type="EMBL" id="KDN95626.1"/>
    </source>
</evidence>
<keyword evidence="3" id="KW-1185">Reference proteome</keyword>
<proteinExistence type="predicted"/>
<dbReference type="AlphaFoldDB" id="A0A066ZZ55"/>
<reference evidence="2 3" key="1">
    <citation type="submission" date="2014-04" db="EMBL/GenBank/DDBJ databases">
        <title>Draft genome sequence of Hydrogenovibrio marinus MH-110, a model organism for aerobic H2 metabolism.</title>
        <authorList>
            <person name="Cha H.J."/>
            <person name="Jo B.H."/>
            <person name="Hwang B.H."/>
        </authorList>
    </citation>
    <scope>NUCLEOTIDE SEQUENCE [LARGE SCALE GENOMIC DNA]</scope>
    <source>
        <strain evidence="2 3">MH-110</strain>
    </source>
</reference>